<evidence type="ECO:0000256" key="3">
    <source>
        <dbReference type="ARBA" id="ARBA00022989"/>
    </source>
</evidence>
<name>A0ABW5C9R6_9PROT</name>
<feature type="transmembrane region" description="Helical" evidence="5">
    <location>
        <begin position="117"/>
        <end position="135"/>
    </location>
</feature>
<comment type="subcellular location">
    <subcellularLocation>
        <location evidence="1">Membrane</location>
        <topology evidence="1">Multi-pass membrane protein</topology>
    </subcellularLocation>
</comment>
<sequence length="168" mass="16816">MPALPSSVSPSLGRGLRAAAVALLSYPVAFGFTSLIHPESAQFGAMWAAVSGLAVSQDDPISGRDGAILRLGGTLIGAAIAAATLSLFPFSAVGLGLAVGLAMALGSLFRLSDGGRLAAITVTVIMILSVINPGLSPLGNALLRTLEAGVGAGIALAVAWVWVLLTRR</sequence>
<keyword evidence="2 5" id="KW-0812">Transmembrane</keyword>
<gene>
    <name evidence="7" type="ORF">ACFSNB_03975</name>
</gene>
<evidence type="ECO:0000313" key="7">
    <source>
        <dbReference type="EMBL" id="MFD2232956.1"/>
    </source>
</evidence>
<keyword evidence="8" id="KW-1185">Reference proteome</keyword>
<dbReference type="InterPro" id="IPR049453">
    <property type="entry name" value="Memb_transporter_dom"/>
</dbReference>
<evidence type="ECO:0000256" key="2">
    <source>
        <dbReference type="ARBA" id="ARBA00022692"/>
    </source>
</evidence>
<dbReference type="Proteomes" id="UP001597296">
    <property type="component" value="Unassembled WGS sequence"/>
</dbReference>
<organism evidence="7 8">
    <name type="scientific">Phaeospirillum tilakii</name>
    <dbReference type="NCBI Taxonomy" id="741673"/>
    <lineage>
        <taxon>Bacteria</taxon>
        <taxon>Pseudomonadati</taxon>
        <taxon>Pseudomonadota</taxon>
        <taxon>Alphaproteobacteria</taxon>
        <taxon>Rhodospirillales</taxon>
        <taxon>Rhodospirillaceae</taxon>
        <taxon>Phaeospirillum</taxon>
    </lineage>
</organism>
<feature type="domain" description="Integral membrane bound transporter" evidence="6">
    <location>
        <begin position="45"/>
        <end position="158"/>
    </location>
</feature>
<keyword evidence="4 5" id="KW-0472">Membrane</keyword>
<proteinExistence type="predicted"/>
<evidence type="ECO:0000256" key="4">
    <source>
        <dbReference type="ARBA" id="ARBA00023136"/>
    </source>
</evidence>
<feature type="transmembrane region" description="Helical" evidence="5">
    <location>
        <begin position="75"/>
        <end position="105"/>
    </location>
</feature>
<dbReference type="EMBL" id="JBHUIY010000005">
    <property type="protein sequence ID" value="MFD2232956.1"/>
    <property type="molecule type" value="Genomic_DNA"/>
</dbReference>
<feature type="transmembrane region" description="Helical" evidence="5">
    <location>
        <begin position="141"/>
        <end position="165"/>
    </location>
</feature>
<evidence type="ECO:0000256" key="5">
    <source>
        <dbReference type="SAM" id="Phobius"/>
    </source>
</evidence>
<accession>A0ABW5C9R6</accession>
<comment type="caution">
    <text evidence="7">The sequence shown here is derived from an EMBL/GenBank/DDBJ whole genome shotgun (WGS) entry which is preliminary data.</text>
</comment>
<dbReference type="RefSeq" id="WP_377314711.1">
    <property type="nucleotide sequence ID" value="NZ_JBHUIY010000005.1"/>
</dbReference>
<evidence type="ECO:0000256" key="1">
    <source>
        <dbReference type="ARBA" id="ARBA00004141"/>
    </source>
</evidence>
<evidence type="ECO:0000259" key="6">
    <source>
        <dbReference type="Pfam" id="PF13515"/>
    </source>
</evidence>
<evidence type="ECO:0000313" key="8">
    <source>
        <dbReference type="Proteomes" id="UP001597296"/>
    </source>
</evidence>
<reference evidence="8" key="1">
    <citation type="journal article" date="2019" name="Int. J. Syst. Evol. Microbiol.">
        <title>The Global Catalogue of Microorganisms (GCM) 10K type strain sequencing project: providing services to taxonomists for standard genome sequencing and annotation.</title>
        <authorList>
            <consortium name="The Broad Institute Genomics Platform"/>
            <consortium name="The Broad Institute Genome Sequencing Center for Infectious Disease"/>
            <person name="Wu L."/>
            <person name="Ma J."/>
        </authorList>
    </citation>
    <scope>NUCLEOTIDE SEQUENCE [LARGE SCALE GENOMIC DNA]</scope>
    <source>
        <strain evidence="8">KCTC 15012</strain>
    </source>
</reference>
<dbReference type="Pfam" id="PF13515">
    <property type="entry name" value="FUSC_2"/>
    <property type="match status" value="1"/>
</dbReference>
<feature type="transmembrane region" description="Helical" evidence="5">
    <location>
        <begin position="16"/>
        <end position="36"/>
    </location>
</feature>
<keyword evidence="3 5" id="KW-1133">Transmembrane helix</keyword>
<protein>
    <submittedName>
        <fullName evidence="7">FUSC family protein</fullName>
    </submittedName>
</protein>